<evidence type="ECO:0008006" key="4">
    <source>
        <dbReference type="Google" id="ProtNLM"/>
    </source>
</evidence>
<dbReference type="Proteomes" id="UP000505306">
    <property type="component" value="Chromosome"/>
</dbReference>
<dbReference type="InterPro" id="IPR008983">
    <property type="entry name" value="Tumour_necrosis_fac-like_dom"/>
</dbReference>
<sequence>MKTLYFLLATILIVTNTIAQVGINNTDPKAILDISSSNVATPANTDGLLIPRIDEFPVTNPGADQDGMMVFATGNGTPSKGFYYWNQTTTAWVSVTGAGGDDDWYEIGGTTAPDNIIDDQYTLGKLKIGQNSAANASLDIYDWNESNRNGLLITRNLVTPSSFGQLSGFTSTVIGSSTDNYTSIRGELMGTPSVNTHTFYGLNTTAPSSGVTYQLYGIFSSNGGSGNLVGNEIAFNTATITNTGDKSGFRTTISPSLSGTHYGMYSNVTSATGYAAYFIGRTSLGNSGANRYLMPATDGTIGQVMTTDGSGQLSFTTPTIGAEKIDDLLDGKSDNDGSDDGSSIFLGVNAGNLDDSSANANIGIGYAALEDNITGTLNVAVGWGSLRENTGNSNTALGYLSAGGNTSGTGNTAIGRNALLNNITGNNNTSLGFFAGYLNAGSGSVFVGTNAGFNHSTGDNILYIENTDADANNALIYGEFGADNSTTGNVLRTNSEFQIGNPATTGFAFPTTDGSANQVLTTDGAGNLSFTAPSSGDEDWLTTPGSNPVTSNTQDIYTSGKVAIGGTTISADFNIYHNEIADGSADIVQYNEVSNSGNDDKTIIRNVFGAAGAGDNTAIYNDLIGNGSGTYYGMFNRSYAAVTGDIYGVSNSITATGGGNHYGIYNLLNGSGNGEKYGAYNSFSSTGTGTKYGTYTNISPTAGGTHYGIYADVTKSGSYAGYFLGGVSIGTTTGNNYIMPTSRGNNGDVIQTDAAGNLSWVNPTTIGDGVGAEKIDDLTDGKSDNDGTQDGSSIFLGIDAGMADNSTDNKNIGIGFRAMTANTDGERNVGIGYFSLLNNTIGDGNIAIGDTALIGNTSGNNNTALGASTLAANSTGDHNIAIGTTAMWRNTTGTRNIGLGNVALFDNTTGSDNIALGYRSLYNLTTGNENIAIGAEAGMTNTTGIGNVYLGTNAGRSHIGNNTLWIENTNANADNALIYGEFDNDILRTNGELQIGNPTGTGYAFPTTDGTNGQVMTTNGSGAISFQTIAGDGDTQNTLDQAYDEGGAGAGRTITANDGAVTIAGQDGFTVTGAINNGDAIAVSGAGSRMFYNPRTSSFRAGTVNSTQWNSVNLGTNSVAFGNSTIASGASSASLGSGNTSSGTGSFTSGYNNIASGGYSVAINEANIASGVNSFTQGFSNTAAATASAAMGLQNNAPSWGEMTVGTNATTYSATSTTSWTGTDRVFTVGNGASPGTRSNALTIYKNGEVNINDAYSLPTADGTSGQVMTTDGAGTVSFVDLPTKARARITLAANQIETGGGITKVNFDTEDFDIGNNFNLATDVFEVPADGIYRVHSQISMNTSTATGTYDVRIRVDGAQVRRTAFDHPGAGAVIRQCTSLLELTAGQTIDIAFLRPTAGATINMNGALSYFEIEQL</sequence>
<keyword evidence="1" id="KW-0732">Signal</keyword>
<keyword evidence="3" id="KW-1185">Reference proteome</keyword>
<proteinExistence type="predicted"/>
<gene>
    <name evidence="2" type="ORF">G5B37_08675</name>
</gene>
<feature type="chain" id="PRO_5026327607" description="C1q domain-containing protein" evidence="1">
    <location>
        <begin position="20"/>
        <end position="1418"/>
    </location>
</feature>
<protein>
    <recommendedName>
        <fullName evidence="4">C1q domain-containing protein</fullName>
    </recommendedName>
</protein>
<name>A0A6G6GM84_9FLAO</name>
<dbReference type="SUPFAM" id="SSF101967">
    <property type="entry name" value="Adhesin YadA, collagen-binding domain"/>
    <property type="match status" value="1"/>
</dbReference>
<dbReference type="SUPFAM" id="SSF49842">
    <property type="entry name" value="TNF-like"/>
    <property type="match status" value="1"/>
</dbReference>
<evidence type="ECO:0000313" key="2">
    <source>
        <dbReference type="EMBL" id="QIE59634.1"/>
    </source>
</evidence>
<dbReference type="RefSeq" id="WP_164679647.1">
    <property type="nucleotide sequence ID" value="NZ_CP049057.1"/>
</dbReference>
<organism evidence="2 3">
    <name type="scientific">Rasiella rasia</name>
    <dbReference type="NCBI Taxonomy" id="2744027"/>
    <lineage>
        <taxon>Bacteria</taxon>
        <taxon>Pseudomonadati</taxon>
        <taxon>Bacteroidota</taxon>
        <taxon>Flavobacteriia</taxon>
        <taxon>Flavobacteriales</taxon>
        <taxon>Flavobacteriaceae</taxon>
        <taxon>Rasiella</taxon>
    </lineage>
</organism>
<dbReference type="Gene3D" id="2.60.120.40">
    <property type="match status" value="1"/>
</dbReference>
<evidence type="ECO:0000256" key="1">
    <source>
        <dbReference type="SAM" id="SignalP"/>
    </source>
</evidence>
<dbReference type="InterPro" id="IPR011049">
    <property type="entry name" value="Serralysin-like_metalloprot_C"/>
</dbReference>
<reference evidence="2 3" key="1">
    <citation type="submission" date="2020-02" db="EMBL/GenBank/DDBJ databases">
        <title>Complete genome sequence of Flavobacteriaceae bacterium.</title>
        <authorList>
            <person name="Kim S.-J."/>
            <person name="Kim Y.-S."/>
            <person name="Kim K.-H."/>
        </authorList>
    </citation>
    <scope>NUCLEOTIDE SEQUENCE [LARGE SCALE GENOMIC DNA]</scope>
    <source>
        <strain evidence="2 3">RR4-40</strain>
    </source>
</reference>
<feature type="signal peptide" evidence="1">
    <location>
        <begin position="1"/>
        <end position="19"/>
    </location>
</feature>
<dbReference type="KEGG" id="mgel:G5B37_08675"/>
<dbReference type="Gene3D" id="2.150.10.10">
    <property type="entry name" value="Serralysin-like metalloprotease, C-terminal"/>
    <property type="match status" value="2"/>
</dbReference>
<accession>A0A6G6GM84</accession>
<dbReference type="EMBL" id="CP049057">
    <property type="protein sequence ID" value="QIE59634.1"/>
    <property type="molecule type" value="Genomic_DNA"/>
</dbReference>
<evidence type="ECO:0000313" key="3">
    <source>
        <dbReference type="Proteomes" id="UP000505306"/>
    </source>
</evidence>